<dbReference type="Pfam" id="PF08863">
    <property type="entry name" value="YolD"/>
    <property type="match status" value="1"/>
</dbReference>
<name>A0A0A2V080_9BACI</name>
<dbReference type="AlphaFoldDB" id="A0A0A2V080"/>
<sequence>MTDDRLRDRGTIKWTSLMLPEHVEMLKKVWKEDERVEKGLLAEDQAAEIDLKLRLAFKDDLTVEVKFHNGTNYTSDKIKVLDIDTTAGKLVGRAIRSKESINIMFVDILELYII</sequence>
<dbReference type="eggNOG" id="ENOG5033B0A">
    <property type="taxonomic scope" value="Bacteria"/>
</dbReference>
<evidence type="ECO:0000313" key="2">
    <source>
        <dbReference type="Proteomes" id="UP000030153"/>
    </source>
</evidence>
<gene>
    <name evidence="1" type="ORF">N780_13455</name>
</gene>
<evidence type="ECO:0000313" key="1">
    <source>
        <dbReference type="EMBL" id="KGP92413.1"/>
    </source>
</evidence>
<dbReference type="Proteomes" id="UP000030153">
    <property type="component" value="Unassembled WGS sequence"/>
</dbReference>
<accession>A0A0A2V080</accession>
<dbReference type="STRING" id="1385513.N780_13455"/>
<organism evidence="1 2">
    <name type="scientific">Pontibacillus chungwhensis BH030062</name>
    <dbReference type="NCBI Taxonomy" id="1385513"/>
    <lineage>
        <taxon>Bacteria</taxon>
        <taxon>Bacillati</taxon>
        <taxon>Bacillota</taxon>
        <taxon>Bacilli</taxon>
        <taxon>Bacillales</taxon>
        <taxon>Bacillaceae</taxon>
        <taxon>Pontibacillus</taxon>
    </lineage>
</organism>
<comment type="caution">
    <text evidence="1">The sequence shown here is derived from an EMBL/GenBank/DDBJ whole genome shotgun (WGS) entry which is preliminary data.</text>
</comment>
<proteinExistence type="predicted"/>
<dbReference type="InterPro" id="IPR014962">
    <property type="entry name" value="YolD"/>
</dbReference>
<keyword evidence="2" id="KW-1185">Reference proteome</keyword>
<dbReference type="OrthoDB" id="1644322at2"/>
<evidence type="ECO:0008006" key="3">
    <source>
        <dbReference type="Google" id="ProtNLM"/>
    </source>
</evidence>
<dbReference type="PANTHER" id="PTHR40051:SF1">
    <property type="entry name" value="YOLD-LIKE FAMILY PROTEIN"/>
    <property type="match status" value="1"/>
</dbReference>
<protein>
    <recommendedName>
        <fullName evidence="3">YolD-like protein</fullName>
    </recommendedName>
</protein>
<dbReference type="EMBL" id="AVBG01000002">
    <property type="protein sequence ID" value="KGP92413.1"/>
    <property type="molecule type" value="Genomic_DNA"/>
</dbReference>
<reference evidence="1 2" key="1">
    <citation type="submission" date="2013-08" db="EMBL/GenBank/DDBJ databases">
        <title>Genome of Pontibacillus chungwhensis.</title>
        <authorList>
            <person name="Wang Q."/>
            <person name="Wang G."/>
        </authorList>
    </citation>
    <scope>NUCLEOTIDE SEQUENCE [LARGE SCALE GENOMIC DNA]</scope>
    <source>
        <strain evidence="1 2">BH030062</strain>
    </source>
</reference>
<dbReference type="RefSeq" id="WP_036779907.1">
    <property type="nucleotide sequence ID" value="NZ_AVBG01000002.1"/>
</dbReference>
<dbReference type="PANTHER" id="PTHR40051">
    <property type="entry name" value="IG HYPOTHETICAL 15966"/>
    <property type="match status" value="1"/>
</dbReference>